<proteinExistence type="predicted"/>
<dbReference type="OrthoDB" id="2883326at2"/>
<gene>
    <name evidence="2" type="ORF">ADS79_26865</name>
    <name evidence="1" type="ORF">BRE01_48860</name>
</gene>
<accession>A0A0K9YMV1</accession>
<dbReference type="STRING" id="54915.ADS79_26865"/>
<dbReference type="EMBL" id="LGIQ01000011">
    <property type="protein sequence ID" value="KNB69495.1"/>
    <property type="molecule type" value="Genomic_DNA"/>
</dbReference>
<dbReference type="RefSeq" id="WP_049741515.1">
    <property type="nucleotide sequence ID" value="NZ_BJON01000020.1"/>
</dbReference>
<evidence type="ECO:0000313" key="1">
    <source>
        <dbReference type="EMBL" id="GED71184.1"/>
    </source>
</evidence>
<name>A0A0K9YMV1_9BACL</name>
<comment type="caution">
    <text evidence="2">The sequence shown here is derived from an EMBL/GenBank/DDBJ whole genome shotgun (WGS) entry which is preliminary data.</text>
</comment>
<dbReference type="AlphaFoldDB" id="A0A0K9YMV1"/>
<dbReference type="EMBL" id="BJON01000020">
    <property type="protein sequence ID" value="GED71184.1"/>
    <property type="molecule type" value="Genomic_DNA"/>
</dbReference>
<reference evidence="1 4" key="3">
    <citation type="submission" date="2019-06" db="EMBL/GenBank/DDBJ databases">
        <title>Whole genome shotgun sequence of Brevibacillus reuszeri NBRC 15719.</title>
        <authorList>
            <person name="Hosoyama A."/>
            <person name="Uohara A."/>
            <person name="Ohji S."/>
            <person name="Ichikawa N."/>
        </authorList>
    </citation>
    <scope>NUCLEOTIDE SEQUENCE [LARGE SCALE GENOMIC DNA]</scope>
    <source>
        <strain evidence="1 4">NBRC 15719</strain>
    </source>
</reference>
<keyword evidence="4" id="KW-1185">Reference proteome</keyword>
<organism evidence="2 3">
    <name type="scientific">Brevibacillus reuszeri</name>
    <dbReference type="NCBI Taxonomy" id="54915"/>
    <lineage>
        <taxon>Bacteria</taxon>
        <taxon>Bacillati</taxon>
        <taxon>Bacillota</taxon>
        <taxon>Bacilli</taxon>
        <taxon>Bacillales</taxon>
        <taxon>Paenibacillaceae</taxon>
        <taxon>Brevibacillus</taxon>
    </lineage>
</organism>
<evidence type="ECO:0000313" key="4">
    <source>
        <dbReference type="Proteomes" id="UP000319578"/>
    </source>
</evidence>
<protein>
    <submittedName>
        <fullName evidence="2">Uncharacterized protein</fullName>
    </submittedName>
</protein>
<evidence type="ECO:0000313" key="3">
    <source>
        <dbReference type="Proteomes" id="UP000036834"/>
    </source>
</evidence>
<dbReference type="Proteomes" id="UP000319578">
    <property type="component" value="Unassembled WGS sequence"/>
</dbReference>
<evidence type="ECO:0000313" key="2">
    <source>
        <dbReference type="EMBL" id="KNB69495.1"/>
    </source>
</evidence>
<reference evidence="2" key="2">
    <citation type="submission" date="2015-07" db="EMBL/GenBank/DDBJ databases">
        <title>MeaNS - Measles Nucleotide Surveillance Program.</title>
        <authorList>
            <person name="Tran T."/>
            <person name="Druce J."/>
        </authorList>
    </citation>
    <scope>NUCLEOTIDE SEQUENCE</scope>
    <source>
        <strain evidence="2">DSM 9887</strain>
    </source>
</reference>
<reference evidence="3" key="1">
    <citation type="submission" date="2015-07" db="EMBL/GenBank/DDBJ databases">
        <title>Genome sequencing project for genomic taxonomy and phylogenomics of Bacillus-like bacteria.</title>
        <authorList>
            <person name="Liu B."/>
            <person name="Wang J."/>
            <person name="Zhu Y."/>
            <person name="Liu G."/>
            <person name="Chen Q."/>
            <person name="Chen Z."/>
            <person name="Lan J."/>
            <person name="Che J."/>
            <person name="Ge C."/>
            <person name="Shi H."/>
            <person name="Pan Z."/>
            <person name="Liu X."/>
        </authorList>
    </citation>
    <scope>NUCLEOTIDE SEQUENCE [LARGE SCALE GENOMIC DNA]</scope>
    <source>
        <strain evidence="3">DSM 9887</strain>
    </source>
</reference>
<dbReference type="Proteomes" id="UP000036834">
    <property type="component" value="Unassembled WGS sequence"/>
</dbReference>
<sequence length="100" mass="11530">MKYSPGDEVVIVDDPLNFGLPLDHHAIVMRVDLNTLELRRYLIRVPLERKEYWVSEGCIGLASEVNAKCAEDALRNHMVNISLDKRDKSLFEHAINLDRK</sequence>
<dbReference type="PATRIC" id="fig|54915.3.peg.4551"/>